<keyword evidence="1" id="KW-0472">Membrane</keyword>
<evidence type="ECO:0000313" key="2">
    <source>
        <dbReference type="EMBL" id="DAE00318.1"/>
    </source>
</evidence>
<feature type="transmembrane region" description="Helical" evidence="1">
    <location>
        <begin position="60"/>
        <end position="78"/>
    </location>
</feature>
<proteinExistence type="predicted"/>
<accession>A0A8S5NZR3</accession>
<keyword evidence="1" id="KW-1133">Transmembrane helix</keyword>
<reference evidence="2" key="1">
    <citation type="journal article" date="2021" name="Proc. Natl. Acad. Sci. U.S.A.">
        <title>A Catalog of Tens of Thousands of Viruses from Human Metagenomes Reveals Hidden Associations with Chronic Diseases.</title>
        <authorList>
            <person name="Tisza M.J."/>
            <person name="Buck C.B."/>
        </authorList>
    </citation>
    <scope>NUCLEOTIDE SEQUENCE</scope>
    <source>
        <strain evidence="2">CtLnO19</strain>
    </source>
</reference>
<feature type="transmembrane region" description="Helical" evidence="1">
    <location>
        <begin position="20"/>
        <end position="39"/>
    </location>
</feature>
<organism evidence="2">
    <name type="scientific">Myoviridae sp. ctLnO19</name>
    <dbReference type="NCBI Taxonomy" id="2825085"/>
    <lineage>
        <taxon>Viruses</taxon>
        <taxon>Duplodnaviria</taxon>
        <taxon>Heunggongvirae</taxon>
        <taxon>Uroviricota</taxon>
        <taxon>Caudoviricetes</taxon>
    </lineage>
</organism>
<sequence>MNGILWMLYLADIVTEIKAAADFLSFSSGAGAIFIYLVVTVMLDQGSEKEMAAKPGLVRLMKVLVVVFSISLPLKLFTPSSNTVYAMLGVKATGDVLTEINKSPIAQKAYLLLDHKLDEALKANNVPVPSTEAKSASDTNSEAK</sequence>
<name>A0A8S5NZR3_9CAUD</name>
<protein>
    <submittedName>
        <fullName evidence="2">Uncharacterized protein</fullName>
    </submittedName>
</protein>
<keyword evidence="1" id="KW-0812">Transmembrane</keyword>
<evidence type="ECO:0000256" key="1">
    <source>
        <dbReference type="SAM" id="Phobius"/>
    </source>
</evidence>
<dbReference type="EMBL" id="BK015301">
    <property type="protein sequence ID" value="DAE00318.1"/>
    <property type="molecule type" value="Genomic_DNA"/>
</dbReference>